<feature type="compositionally biased region" description="Basic residues" evidence="1">
    <location>
        <begin position="71"/>
        <end position="84"/>
    </location>
</feature>
<organism evidence="2 3">
    <name type="scientific">Ophiostoma piceae (strain UAMH 11346)</name>
    <name type="common">Sap stain fungus</name>
    <dbReference type="NCBI Taxonomy" id="1262450"/>
    <lineage>
        <taxon>Eukaryota</taxon>
        <taxon>Fungi</taxon>
        <taxon>Dikarya</taxon>
        <taxon>Ascomycota</taxon>
        <taxon>Pezizomycotina</taxon>
        <taxon>Sordariomycetes</taxon>
        <taxon>Sordariomycetidae</taxon>
        <taxon>Ophiostomatales</taxon>
        <taxon>Ophiostomataceae</taxon>
        <taxon>Ophiostoma</taxon>
    </lineage>
</organism>
<dbReference type="EMBL" id="KE148150">
    <property type="protein sequence ID" value="EPE07565.1"/>
    <property type="molecule type" value="Genomic_DNA"/>
</dbReference>
<evidence type="ECO:0000256" key="1">
    <source>
        <dbReference type="SAM" id="MobiDB-lite"/>
    </source>
</evidence>
<feature type="region of interest" description="Disordered" evidence="1">
    <location>
        <begin position="38"/>
        <end position="84"/>
    </location>
</feature>
<dbReference type="VEuPathDB" id="FungiDB:F503_00287"/>
<dbReference type="Proteomes" id="UP000016923">
    <property type="component" value="Unassembled WGS sequence"/>
</dbReference>
<accession>S3D2P1</accession>
<reference evidence="2 3" key="1">
    <citation type="journal article" date="2013" name="BMC Genomics">
        <title>The genome and transcriptome of the pine saprophyte Ophiostoma piceae, and a comparison with the bark beetle-associated pine pathogen Grosmannia clavigera.</title>
        <authorList>
            <person name="Haridas S."/>
            <person name="Wang Y."/>
            <person name="Lim L."/>
            <person name="Massoumi Alamouti S."/>
            <person name="Jackman S."/>
            <person name="Docking R."/>
            <person name="Robertson G."/>
            <person name="Birol I."/>
            <person name="Bohlmann J."/>
            <person name="Breuil C."/>
        </authorList>
    </citation>
    <scope>NUCLEOTIDE SEQUENCE [LARGE SCALE GENOMIC DNA]</scope>
    <source>
        <strain evidence="2 3">UAMH 11346</strain>
    </source>
</reference>
<evidence type="ECO:0000313" key="2">
    <source>
        <dbReference type="EMBL" id="EPE07565.1"/>
    </source>
</evidence>
<gene>
    <name evidence="2" type="ORF">F503_00287</name>
</gene>
<evidence type="ECO:0000313" key="3">
    <source>
        <dbReference type="Proteomes" id="UP000016923"/>
    </source>
</evidence>
<proteinExistence type="predicted"/>
<keyword evidence="3" id="KW-1185">Reference proteome</keyword>
<dbReference type="AlphaFoldDB" id="S3D2P1"/>
<protein>
    <submittedName>
        <fullName evidence="2">Uncharacterized protein</fullName>
    </submittedName>
</protein>
<dbReference type="HOGENOM" id="CLU_2085484_0_0_1"/>
<name>S3D2P1_OPHP1</name>
<sequence>MDLPGWLRSLDLLGRRSWSYGYGYWLQGDALMKRALKPGSGQCRQRKGSGPRSLQMRSGDLVSSRGDRNGGQRRSRKTVTRVRWGKQPAKTAAMLGGTGGPGLLSGLYLGAKAEEML</sequence>